<evidence type="ECO:0000313" key="1">
    <source>
        <dbReference type="EMBL" id="KXA39942.1"/>
    </source>
</evidence>
<protein>
    <recommendedName>
        <fullName evidence="3">DUF4924 domain-containing protein</fullName>
    </recommendedName>
</protein>
<dbReference type="Proteomes" id="UP000070533">
    <property type="component" value="Unassembled WGS sequence"/>
</dbReference>
<organism evidence="1 2">
    <name type="scientific">Prevotella corporis</name>
    <dbReference type="NCBI Taxonomy" id="28128"/>
    <lineage>
        <taxon>Bacteria</taxon>
        <taxon>Pseudomonadati</taxon>
        <taxon>Bacteroidota</taxon>
        <taxon>Bacteroidia</taxon>
        <taxon>Bacteroidales</taxon>
        <taxon>Prevotellaceae</taxon>
        <taxon>Prevotella</taxon>
    </lineage>
</organism>
<name>A0A133QAL8_9BACT</name>
<dbReference type="eggNOG" id="ENOG502ZGS8">
    <property type="taxonomic scope" value="Bacteria"/>
</dbReference>
<dbReference type="OrthoDB" id="1095125at2"/>
<dbReference type="EMBL" id="LRQG01000086">
    <property type="protein sequence ID" value="KXA39942.1"/>
    <property type="molecule type" value="Genomic_DNA"/>
</dbReference>
<evidence type="ECO:0000313" key="2">
    <source>
        <dbReference type="Proteomes" id="UP000070533"/>
    </source>
</evidence>
<gene>
    <name evidence="1" type="ORF">HMPREF3226_01154</name>
</gene>
<reference evidence="2" key="1">
    <citation type="submission" date="2016-01" db="EMBL/GenBank/DDBJ databases">
        <authorList>
            <person name="Mitreva M."/>
            <person name="Pepin K.H."/>
            <person name="Mihindukulasuriya K.A."/>
            <person name="Fulton R."/>
            <person name="Fronick C."/>
            <person name="O'Laughlin M."/>
            <person name="Miner T."/>
            <person name="Herter B."/>
            <person name="Rosa B.A."/>
            <person name="Cordes M."/>
            <person name="Tomlinson C."/>
            <person name="Wollam A."/>
            <person name="Palsikar V.B."/>
            <person name="Mardis E.R."/>
            <person name="Wilson R.K."/>
        </authorList>
    </citation>
    <scope>NUCLEOTIDE SEQUENCE [LARGE SCALE GENOMIC DNA]</scope>
    <source>
        <strain evidence="2">MJR7716</strain>
    </source>
</reference>
<dbReference type="RefSeq" id="WP_060940550.1">
    <property type="nucleotide sequence ID" value="NZ_JAIHUT010000003.1"/>
</dbReference>
<comment type="caution">
    <text evidence="1">The sequence shown here is derived from an EMBL/GenBank/DDBJ whole genome shotgun (WGS) entry which is preliminary data.</text>
</comment>
<proteinExistence type="predicted"/>
<dbReference type="InterPro" id="IPR032574">
    <property type="entry name" value="DUF4924"/>
</dbReference>
<sequence length="202" mass="23902">MFIAKELRKKNIAEYLLYMWQIEDIIRAYGCSLNRIYQEYIEKFQYTEEQKQEEKDWFGDLVRMMNQEGCREGGHLQINKILMQDLTELHTQLLASSKYPFYSAEYYRVLPFIVELRAKTKQVADHMARKNEENLKEIAANLSHSEIETCFDLLYGVMILRLQGKEITQETSKAVNEITTLIGMLSDYYLKDKKEGLILNDD</sequence>
<dbReference type="STRING" id="28128.HMPREF3226_01154"/>
<dbReference type="PATRIC" id="fig|28128.5.peg.1174"/>
<evidence type="ECO:0008006" key="3">
    <source>
        <dbReference type="Google" id="ProtNLM"/>
    </source>
</evidence>
<dbReference type="AlphaFoldDB" id="A0A133QAL8"/>
<accession>A0A133QAL8</accession>
<keyword evidence="2" id="KW-1185">Reference proteome</keyword>
<dbReference type="Pfam" id="PF16271">
    <property type="entry name" value="DUF4924"/>
    <property type="match status" value="2"/>
</dbReference>